<gene>
    <name evidence="1" type="ORF">F3Y22_tig00110330pilonHSYRG00093</name>
</gene>
<organism evidence="1 2">
    <name type="scientific">Hibiscus syriacus</name>
    <name type="common">Rose of Sharon</name>
    <dbReference type="NCBI Taxonomy" id="106335"/>
    <lineage>
        <taxon>Eukaryota</taxon>
        <taxon>Viridiplantae</taxon>
        <taxon>Streptophyta</taxon>
        <taxon>Embryophyta</taxon>
        <taxon>Tracheophyta</taxon>
        <taxon>Spermatophyta</taxon>
        <taxon>Magnoliopsida</taxon>
        <taxon>eudicotyledons</taxon>
        <taxon>Gunneridae</taxon>
        <taxon>Pentapetalae</taxon>
        <taxon>rosids</taxon>
        <taxon>malvids</taxon>
        <taxon>Malvales</taxon>
        <taxon>Malvaceae</taxon>
        <taxon>Malvoideae</taxon>
        <taxon>Hibiscus</taxon>
    </lineage>
</organism>
<dbReference type="AlphaFoldDB" id="A0A6A3B1G5"/>
<protein>
    <recommendedName>
        <fullName evidence="3">AB hydrolase-1 domain-containing protein</fullName>
    </recommendedName>
</protein>
<comment type="caution">
    <text evidence="1">The sequence shown here is derived from an EMBL/GenBank/DDBJ whole genome shotgun (WGS) entry which is preliminary data.</text>
</comment>
<name>A0A6A3B1G5_HIBSY</name>
<evidence type="ECO:0000313" key="2">
    <source>
        <dbReference type="Proteomes" id="UP000436088"/>
    </source>
</evidence>
<proteinExistence type="predicted"/>
<dbReference type="SUPFAM" id="SSF53474">
    <property type="entry name" value="alpha/beta-Hydrolases"/>
    <property type="match status" value="1"/>
</dbReference>
<dbReference type="Gene3D" id="3.40.50.1820">
    <property type="entry name" value="alpha/beta hydrolase"/>
    <property type="match status" value="1"/>
</dbReference>
<dbReference type="EMBL" id="VEPZ02000935">
    <property type="protein sequence ID" value="KAE8709517.1"/>
    <property type="molecule type" value="Genomic_DNA"/>
</dbReference>
<evidence type="ECO:0008006" key="3">
    <source>
        <dbReference type="Google" id="ProtNLM"/>
    </source>
</evidence>
<reference evidence="1" key="1">
    <citation type="submission" date="2019-09" db="EMBL/GenBank/DDBJ databases">
        <title>Draft genome information of white flower Hibiscus syriacus.</title>
        <authorList>
            <person name="Kim Y.-M."/>
        </authorList>
    </citation>
    <scope>NUCLEOTIDE SEQUENCE [LARGE SCALE GENOMIC DNA]</scope>
    <source>
        <strain evidence="1">YM2019G1</strain>
    </source>
</reference>
<dbReference type="InterPro" id="IPR029058">
    <property type="entry name" value="AB_hydrolase_fold"/>
</dbReference>
<sequence length="180" mass="19606">MPFSMKANLEFVVYFSLGGFTALVAAVGLPEQVVGLVLLNNAGQFGDRLKPPNLRKPKQPARIESVLKNVYIDTSNVDDYLVESIRMPANDPNAGEVYYSIQHIPATACFTVRTVDYPQVDDTVHAKSNGVHSGQFLEQANLSTPVAAGHCPHDEVPELVNKALAEWLSTLQTKASLQTV</sequence>
<evidence type="ECO:0000313" key="1">
    <source>
        <dbReference type="EMBL" id="KAE8709517.1"/>
    </source>
</evidence>
<dbReference type="GO" id="GO:0009507">
    <property type="term" value="C:chloroplast"/>
    <property type="evidence" value="ECO:0007669"/>
    <property type="project" value="TreeGrafter"/>
</dbReference>
<dbReference type="PANTHER" id="PTHR46438">
    <property type="entry name" value="ALPHA/BETA-HYDROLASES SUPERFAMILY PROTEIN"/>
    <property type="match status" value="1"/>
</dbReference>
<keyword evidence="2" id="KW-1185">Reference proteome</keyword>
<dbReference type="PANTHER" id="PTHR46438:SF2">
    <property type="entry name" value="ALPHA_BETA-HYDROLASES SUPERFAMILY PROTEIN"/>
    <property type="match status" value="1"/>
</dbReference>
<dbReference type="Proteomes" id="UP000436088">
    <property type="component" value="Unassembled WGS sequence"/>
</dbReference>
<accession>A0A6A3B1G5</accession>